<proteinExistence type="predicted"/>
<sequence>MARAFDGESETEPVSVARQRHRTMDDLARASGISRPTLSKYFDDPDSVRRSTRERIEAALRLSDYRPNPFARNLNRKRTRTIGLLVPSLTDPFYAEIVSQIETRCMAEGYWPLVMSSQGSAELEARAFEVFLAQKVAGVLAGSLGTPRGDHMMEVLAQEIPLVLFDNAVEFPAPFVGNDNRQSLATIVNYLCRTGEPPAFFDMPAVNHNSRERHALYARAMEELGHEPRFLGTQAEGWKAWDFERFGFEAMEDLLAPGRLLPRSILCANDRIAFGVMAAAFARGLRIGRDRKADLRIAGHDDHPLSRYTCPALTTMAQDIEGMVGRSTGLLFAAINGETPTESRVILEARLVMRQSA</sequence>
<comment type="caution">
    <text evidence="6">The sequence shown here is derived from an EMBL/GenBank/DDBJ whole genome shotgun (WGS) entry which is preliminary data.</text>
</comment>
<dbReference type="InterPro" id="IPR000843">
    <property type="entry name" value="HTH_LacI"/>
</dbReference>
<keyword evidence="2" id="KW-0238">DNA-binding</keyword>
<dbReference type="Proteomes" id="UP000644699">
    <property type="component" value="Unassembled WGS sequence"/>
</dbReference>
<dbReference type="SMART" id="SM00354">
    <property type="entry name" value="HTH_LACI"/>
    <property type="match status" value="1"/>
</dbReference>
<dbReference type="GO" id="GO:0003700">
    <property type="term" value="F:DNA-binding transcription factor activity"/>
    <property type="evidence" value="ECO:0007669"/>
    <property type="project" value="TreeGrafter"/>
</dbReference>
<protein>
    <submittedName>
        <fullName evidence="6">LacI family transcriptional regulator</fullName>
    </submittedName>
</protein>
<dbReference type="Pfam" id="PF13377">
    <property type="entry name" value="Peripla_BP_3"/>
    <property type="match status" value="1"/>
</dbReference>
<evidence type="ECO:0000256" key="3">
    <source>
        <dbReference type="ARBA" id="ARBA00023163"/>
    </source>
</evidence>
<dbReference type="Pfam" id="PF00356">
    <property type="entry name" value="LacI"/>
    <property type="match status" value="1"/>
</dbReference>
<accession>A0A917EA07</accession>
<feature type="domain" description="HTH lacI-type" evidence="5">
    <location>
        <begin position="22"/>
        <end position="76"/>
    </location>
</feature>
<evidence type="ECO:0000259" key="5">
    <source>
        <dbReference type="PROSITE" id="PS50932"/>
    </source>
</evidence>
<dbReference type="PROSITE" id="PS50932">
    <property type="entry name" value="HTH_LACI_2"/>
    <property type="match status" value="1"/>
</dbReference>
<dbReference type="InterPro" id="IPR028082">
    <property type="entry name" value="Peripla_BP_I"/>
</dbReference>
<keyword evidence="7" id="KW-1185">Reference proteome</keyword>
<dbReference type="Gene3D" id="3.40.50.2300">
    <property type="match status" value="2"/>
</dbReference>
<evidence type="ECO:0000313" key="6">
    <source>
        <dbReference type="EMBL" id="GGE15372.1"/>
    </source>
</evidence>
<evidence type="ECO:0000256" key="1">
    <source>
        <dbReference type="ARBA" id="ARBA00023015"/>
    </source>
</evidence>
<keyword evidence="3" id="KW-0804">Transcription</keyword>
<name>A0A917EA07_9HYPH</name>
<feature type="region of interest" description="Disordered" evidence="4">
    <location>
        <begin position="1"/>
        <end position="21"/>
    </location>
</feature>
<dbReference type="SUPFAM" id="SSF53822">
    <property type="entry name" value="Periplasmic binding protein-like I"/>
    <property type="match status" value="1"/>
</dbReference>
<evidence type="ECO:0000256" key="2">
    <source>
        <dbReference type="ARBA" id="ARBA00023125"/>
    </source>
</evidence>
<evidence type="ECO:0000313" key="7">
    <source>
        <dbReference type="Proteomes" id="UP000644699"/>
    </source>
</evidence>
<dbReference type="SUPFAM" id="SSF47413">
    <property type="entry name" value="lambda repressor-like DNA-binding domains"/>
    <property type="match status" value="1"/>
</dbReference>
<reference evidence="6" key="1">
    <citation type="journal article" date="2014" name="Int. J. Syst. Evol. Microbiol.">
        <title>Complete genome sequence of Corynebacterium casei LMG S-19264T (=DSM 44701T), isolated from a smear-ripened cheese.</title>
        <authorList>
            <consortium name="US DOE Joint Genome Institute (JGI-PGF)"/>
            <person name="Walter F."/>
            <person name="Albersmeier A."/>
            <person name="Kalinowski J."/>
            <person name="Ruckert C."/>
        </authorList>
    </citation>
    <scope>NUCLEOTIDE SEQUENCE</scope>
    <source>
        <strain evidence="6">CGMCC 1.15367</strain>
    </source>
</reference>
<dbReference type="InterPro" id="IPR046335">
    <property type="entry name" value="LacI/GalR-like_sensor"/>
</dbReference>
<evidence type="ECO:0000256" key="4">
    <source>
        <dbReference type="SAM" id="MobiDB-lite"/>
    </source>
</evidence>
<dbReference type="AlphaFoldDB" id="A0A917EA07"/>
<reference evidence="6" key="2">
    <citation type="submission" date="2020-09" db="EMBL/GenBank/DDBJ databases">
        <authorList>
            <person name="Sun Q."/>
            <person name="Zhou Y."/>
        </authorList>
    </citation>
    <scope>NUCLEOTIDE SEQUENCE</scope>
    <source>
        <strain evidence="6">CGMCC 1.15367</strain>
    </source>
</reference>
<dbReference type="InterPro" id="IPR010982">
    <property type="entry name" value="Lambda_DNA-bd_dom_sf"/>
</dbReference>
<organism evidence="6 7">
    <name type="scientific">Aureimonas endophytica</name>
    <dbReference type="NCBI Taxonomy" id="2027858"/>
    <lineage>
        <taxon>Bacteria</taxon>
        <taxon>Pseudomonadati</taxon>
        <taxon>Pseudomonadota</taxon>
        <taxon>Alphaproteobacteria</taxon>
        <taxon>Hyphomicrobiales</taxon>
        <taxon>Aurantimonadaceae</taxon>
        <taxon>Aureimonas</taxon>
    </lineage>
</organism>
<dbReference type="PANTHER" id="PTHR30146:SF109">
    <property type="entry name" value="HTH-TYPE TRANSCRIPTIONAL REGULATOR GALS"/>
    <property type="match status" value="1"/>
</dbReference>
<dbReference type="GO" id="GO:0000976">
    <property type="term" value="F:transcription cis-regulatory region binding"/>
    <property type="evidence" value="ECO:0007669"/>
    <property type="project" value="TreeGrafter"/>
</dbReference>
<keyword evidence="1" id="KW-0805">Transcription regulation</keyword>
<dbReference type="PANTHER" id="PTHR30146">
    <property type="entry name" value="LACI-RELATED TRANSCRIPTIONAL REPRESSOR"/>
    <property type="match status" value="1"/>
</dbReference>
<gene>
    <name evidence="6" type="ORF">GCM10011390_38090</name>
</gene>
<dbReference type="Gene3D" id="1.10.260.40">
    <property type="entry name" value="lambda repressor-like DNA-binding domains"/>
    <property type="match status" value="1"/>
</dbReference>
<dbReference type="CDD" id="cd06267">
    <property type="entry name" value="PBP1_LacI_sugar_binding-like"/>
    <property type="match status" value="1"/>
</dbReference>
<dbReference type="CDD" id="cd01392">
    <property type="entry name" value="HTH_LacI"/>
    <property type="match status" value="1"/>
</dbReference>
<dbReference type="EMBL" id="BMIQ01000006">
    <property type="protein sequence ID" value="GGE15372.1"/>
    <property type="molecule type" value="Genomic_DNA"/>
</dbReference>